<proteinExistence type="predicted"/>
<keyword evidence="2" id="KW-1185">Reference proteome</keyword>
<evidence type="ECO:0000313" key="2">
    <source>
        <dbReference type="Proteomes" id="UP000070444"/>
    </source>
</evidence>
<protein>
    <submittedName>
        <fullName evidence="1">Uncharacterized protein</fullName>
    </submittedName>
</protein>
<dbReference type="AlphaFoldDB" id="A0A137NS84"/>
<dbReference type="EMBL" id="KQ964845">
    <property type="protein sequence ID" value="KXN65608.1"/>
    <property type="molecule type" value="Genomic_DNA"/>
</dbReference>
<organism evidence="1 2">
    <name type="scientific">Conidiobolus coronatus (strain ATCC 28846 / CBS 209.66 / NRRL 28638)</name>
    <name type="common">Delacroixia coronata</name>
    <dbReference type="NCBI Taxonomy" id="796925"/>
    <lineage>
        <taxon>Eukaryota</taxon>
        <taxon>Fungi</taxon>
        <taxon>Fungi incertae sedis</taxon>
        <taxon>Zoopagomycota</taxon>
        <taxon>Entomophthoromycotina</taxon>
        <taxon>Entomophthoromycetes</taxon>
        <taxon>Entomophthorales</taxon>
        <taxon>Ancylistaceae</taxon>
        <taxon>Conidiobolus</taxon>
    </lineage>
</organism>
<accession>A0A137NS84</accession>
<sequence length="361" mass="40732">MAYAGDIYNPADQCHKQWTCKVSMITCLRMVDSVRVWARKRGMQSVDNVLLRLHDAYATWKPLSGNRSKRVYNTNLNDIATPRFCKRIREIEQAYSRGMEIDDHRLREEIFYRLCVWASDYTAVWRAGYGPGDRIIEMAYIGAVMGVVREGGKLGDKKADQVLDACITLARLTDSPDHKILAKAAARAVAIRSRNNGPCVGPTERDYMIMRLIDGVWELSHLAVLMAPGNVDTALCIPLFEASVEWFNTLTHVNRTDEYALAENRLAEFEACPRCVARRATNLLNTHHVSIGMVQCLVWGNIIYTSNGLGYDTYLDGQIVPQSMRQNLSTKCGWCGVVPNSTNTHGVICLNWIKEETFTSQ</sequence>
<evidence type="ECO:0000313" key="1">
    <source>
        <dbReference type="EMBL" id="KXN65608.1"/>
    </source>
</evidence>
<dbReference type="Proteomes" id="UP000070444">
    <property type="component" value="Unassembled WGS sequence"/>
</dbReference>
<gene>
    <name evidence="1" type="ORF">CONCODRAFT_12742</name>
</gene>
<reference evidence="1 2" key="1">
    <citation type="journal article" date="2015" name="Genome Biol. Evol.">
        <title>Phylogenomic analyses indicate that early fungi evolved digesting cell walls of algal ancestors of land plants.</title>
        <authorList>
            <person name="Chang Y."/>
            <person name="Wang S."/>
            <person name="Sekimoto S."/>
            <person name="Aerts A.L."/>
            <person name="Choi C."/>
            <person name="Clum A."/>
            <person name="LaButti K.M."/>
            <person name="Lindquist E.A."/>
            <person name="Yee Ngan C."/>
            <person name="Ohm R.A."/>
            <person name="Salamov A.A."/>
            <person name="Grigoriev I.V."/>
            <person name="Spatafora J.W."/>
            <person name="Berbee M.L."/>
        </authorList>
    </citation>
    <scope>NUCLEOTIDE SEQUENCE [LARGE SCALE GENOMIC DNA]</scope>
    <source>
        <strain evidence="1 2">NRRL 28638</strain>
    </source>
</reference>
<name>A0A137NS84_CONC2</name>